<dbReference type="RefSeq" id="XP_020073900.1">
    <property type="nucleotide sequence ID" value="XM_020219102.1"/>
</dbReference>
<keyword evidence="7 9" id="KW-0472">Membrane</keyword>
<reference evidence="11" key="1">
    <citation type="submission" date="2016-05" db="EMBL/GenBank/DDBJ databases">
        <title>Comparative genomics of biotechnologically important yeasts.</title>
        <authorList>
            <consortium name="DOE Joint Genome Institute"/>
            <person name="Riley R."/>
            <person name="Haridas S."/>
            <person name="Wolfe K.H."/>
            <person name="Lopes M.R."/>
            <person name="Hittinger C.T."/>
            <person name="Goker M."/>
            <person name="Salamov A."/>
            <person name="Wisecaver J."/>
            <person name="Long T.M."/>
            <person name="Aerts A.L."/>
            <person name="Barry K."/>
            <person name="Choi C."/>
            <person name="Clum A."/>
            <person name="Coughlan A.Y."/>
            <person name="Deshpande S."/>
            <person name="Douglass A.P."/>
            <person name="Hanson S.J."/>
            <person name="Klenk H.-P."/>
            <person name="Labutti K."/>
            <person name="Lapidus A."/>
            <person name="Lindquist E."/>
            <person name="Lipzen A."/>
            <person name="Meier-Kolthoff J.P."/>
            <person name="Ohm R.A."/>
            <person name="Otillar R.P."/>
            <person name="Pangilinan J."/>
            <person name="Peng Y."/>
            <person name="Rokas A."/>
            <person name="Rosa C.A."/>
            <person name="Scheuner C."/>
            <person name="Sibirny A.A."/>
            <person name="Slot J.C."/>
            <person name="Stielow J.B."/>
            <person name="Sun H."/>
            <person name="Kurtzman C.P."/>
            <person name="Blackwell M."/>
            <person name="Grigoriev I.V."/>
            <person name="Jeffries T.W."/>
        </authorList>
    </citation>
    <scope>NUCLEOTIDE SEQUENCE [LARGE SCALE GENOMIC DNA]</scope>
    <source>
        <strain evidence="11">NRRL Y-1933</strain>
    </source>
</reference>
<evidence type="ECO:0000256" key="7">
    <source>
        <dbReference type="ARBA" id="ARBA00023136"/>
    </source>
</evidence>
<sequence>MDLSLLEFSIDFEGQKLVDSIISILSYISIPISFLIGFSTGSVVNLVISFASFIILSWLIVLPAWPKYNQNPSNWQQVKYEF</sequence>
<gene>
    <name evidence="10" type="ORF">HYPBUDRAFT_115217</name>
</gene>
<evidence type="ECO:0000256" key="4">
    <source>
        <dbReference type="ARBA" id="ARBA00022692"/>
    </source>
</evidence>
<keyword evidence="5" id="KW-0256">Endoplasmic reticulum</keyword>
<evidence type="ECO:0000256" key="9">
    <source>
        <dbReference type="SAM" id="Phobius"/>
    </source>
</evidence>
<evidence type="ECO:0000256" key="2">
    <source>
        <dbReference type="ARBA" id="ARBA00005245"/>
    </source>
</evidence>
<dbReference type="Pfam" id="PF06645">
    <property type="entry name" value="SPC12"/>
    <property type="match status" value="1"/>
</dbReference>
<dbReference type="GO" id="GO:0005787">
    <property type="term" value="C:signal peptidase complex"/>
    <property type="evidence" value="ECO:0007669"/>
    <property type="project" value="InterPro"/>
</dbReference>
<evidence type="ECO:0000256" key="5">
    <source>
        <dbReference type="ARBA" id="ARBA00022824"/>
    </source>
</evidence>
<feature type="transmembrane region" description="Helical" evidence="9">
    <location>
        <begin position="20"/>
        <end position="38"/>
    </location>
</feature>
<comment type="subcellular location">
    <subcellularLocation>
        <location evidence="1">Endoplasmic reticulum membrane</location>
        <topology evidence="1">Multi-pass membrane protein</topology>
    </subcellularLocation>
</comment>
<dbReference type="Proteomes" id="UP000095085">
    <property type="component" value="Unassembled WGS sequence"/>
</dbReference>
<dbReference type="InterPro" id="IPR009542">
    <property type="entry name" value="Spc1/SPCS1"/>
</dbReference>
<evidence type="ECO:0000256" key="3">
    <source>
        <dbReference type="ARBA" id="ARBA00017059"/>
    </source>
</evidence>
<keyword evidence="6 9" id="KW-1133">Transmembrane helix</keyword>
<dbReference type="GeneID" id="30993652"/>
<dbReference type="PANTHER" id="PTHR13202:SF0">
    <property type="entry name" value="SIGNAL PEPTIDASE COMPLEX SUBUNIT 1"/>
    <property type="match status" value="1"/>
</dbReference>
<dbReference type="OrthoDB" id="263893at2759"/>
<comment type="similarity">
    <text evidence="2">Belongs to the SPCS1 family.</text>
</comment>
<organism evidence="10 11">
    <name type="scientific">Hyphopichia burtonii NRRL Y-1933</name>
    <dbReference type="NCBI Taxonomy" id="984485"/>
    <lineage>
        <taxon>Eukaryota</taxon>
        <taxon>Fungi</taxon>
        <taxon>Dikarya</taxon>
        <taxon>Ascomycota</taxon>
        <taxon>Saccharomycotina</taxon>
        <taxon>Pichiomycetes</taxon>
        <taxon>Debaryomycetaceae</taxon>
        <taxon>Hyphopichia</taxon>
    </lineage>
</organism>
<dbReference type="GO" id="GO:0045047">
    <property type="term" value="P:protein targeting to ER"/>
    <property type="evidence" value="ECO:0007669"/>
    <property type="project" value="TreeGrafter"/>
</dbReference>
<evidence type="ECO:0000256" key="8">
    <source>
        <dbReference type="ARBA" id="ARBA00045204"/>
    </source>
</evidence>
<keyword evidence="11" id="KW-1185">Reference proteome</keyword>
<feature type="transmembrane region" description="Helical" evidence="9">
    <location>
        <begin position="43"/>
        <end position="65"/>
    </location>
</feature>
<dbReference type="PANTHER" id="PTHR13202">
    <property type="entry name" value="MICROSOMAL SIGNAL PEPTIDASE 12 KDA SUBUNIT"/>
    <property type="match status" value="1"/>
</dbReference>
<dbReference type="GO" id="GO:0006465">
    <property type="term" value="P:signal peptide processing"/>
    <property type="evidence" value="ECO:0007669"/>
    <property type="project" value="InterPro"/>
</dbReference>
<evidence type="ECO:0000256" key="6">
    <source>
        <dbReference type="ARBA" id="ARBA00022989"/>
    </source>
</evidence>
<proteinExistence type="inferred from homology"/>
<evidence type="ECO:0000256" key="1">
    <source>
        <dbReference type="ARBA" id="ARBA00004477"/>
    </source>
</evidence>
<evidence type="ECO:0000313" key="10">
    <source>
        <dbReference type="EMBL" id="ODV64833.1"/>
    </source>
</evidence>
<evidence type="ECO:0000313" key="11">
    <source>
        <dbReference type="Proteomes" id="UP000095085"/>
    </source>
</evidence>
<keyword evidence="4 9" id="KW-0812">Transmembrane</keyword>
<dbReference type="STRING" id="984485.A0A1E4RC82"/>
<name>A0A1E4RC82_9ASCO</name>
<comment type="function">
    <text evidence="8">Component of the signal peptidase complex (SPC) which catalyzes the cleavage of N-terminal signal sequences from nascent proteins as they are translocated into the lumen of the endoplasmic reticulum. Dispensable for SPC enzymatic activity.</text>
</comment>
<dbReference type="EMBL" id="KV454546">
    <property type="protein sequence ID" value="ODV64833.1"/>
    <property type="molecule type" value="Genomic_DNA"/>
</dbReference>
<accession>A0A1E4RC82</accession>
<protein>
    <recommendedName>
        <fullName evidence="3">Signal peptidase complex subunit 1</fullName>
    </recommendedName>
</protein>
<dbReference type="AlphaFoldDB" id="A0A1E4RC82"/>